<accession>A0A6J7WV37</accession>
<evidence type="ECO:0000313" key="1">
    <source>
        <dbReference type="EMBL" id="CAB5220695.1"/>
    </source>
</evidence>
<proteinExistence type="predicted"/>
<dbReference type="EMBL" id="LR798288">
    <property type="protein sequence ID" value="CAB5220695.1"/>
    <property type="molecule type" value="Genomic_DNA"/>
</dbReference>
<gene>
    <name evidence="1" type="ORF">UFOVP247_24</name>
</gene>
<sequence length="91" mass="10887">MIRECLVKKRPIITKCIQFTKELTDHELRTWSNRKAFITQLDRDDEPCAMISTLEGIMKAQYGDWIMMGNYEDVYPIREDIFNATYDFVRD</sequence>
<protein>
    <submittedName>
        <fullName evidence="1">Uncharacterized protein</fullName>
    </submittedName>
</protein>
<reference evidence="1" key="1">
    <citation type="submission" date="2020-05" db="EMBL/GenBank/DDBJ databases">
        <authorList>
            <person name="Chiriac C."/>
            <person name="Salcher M."/>
            <person name="Ghai R."/>
            <person name="Kavagutti S V."/>
        </authorList>
    </citation>
    <scope>NUCLEOTIDE SEQUENCE</scope>
</reference>
<organism evidence="1">
    <name type="scientific">uncultured Caudovirales phage</name>
    <dbReference type="NCBI Taxonomy" id="2100421"/>
    <lineage>
        <taxon>Viruses</taxon>
        <taxon>Duplodnaviria</taxon>
        <taxon>Heunggongvirae</taxon>
        <taxon>Uroviricota</taxon>
        <taxon>Caudoviricetes</taxon>
        <taxon>Peduoviridae</taxon>
        <taxon>Maltschvirus</taxon>
        <taxon>Maltschvirus maltsch</taxon>
    </lineage>
</organism>
<name>A0A6J7WV37_9CAUD</name>